<evidence type="ECO:0000259" key="6">
    <source>
        <dbReference type="PROSITE" id="PS50011"/>
    </source>
</evidence>
<keyword evidence="4" id="KW-0067">ATP-binding</keyword>
<keyword evidence="2" id="KW-0547">Nucleotide-binding</keyword>
<dbReference type="PANTHER" id="PTHR43289">
    <property type="entry name" value="MITOGEN-ACTIVATED PROTEIN KINASE KINASE KINASE 20-RELATED"/>
    <property type="match status" value="1"/>
</dbReference>
<keyword evidence="3 7" id="KW-0418">Kinase</keyword>
<keyword evidence="1 7" id="KW-0808">Transferase</keyword>
<dbReference type="Gene3D" id="3.30.200.20">
    <property type="entry name" value="Phosphorylase Kinase, domain 1"/>
    <property type="match status" value="1"/>
</dbReference>
<comment type="caution">
    <text evidence="7">The sequence shown here is derived from an EMBL/GenBank/DDBJ whole genome shotgun (WGS) entry which is preliminary data.</text>
</comment>
<evidence type="ECO:0000256" key="3">
    <source>
        <dbReference type="ARBA" id="ARBA00022777"/>
    </source>
</evidence>
<dbReference type="SMART" id="SM00220">
    <property type="entry name" value="S_TKc"/>
    <property type="match status" value="1"/>
</dbReference>
<dbReference type="InterPro" id="IPR000719">
    <property type="entry name" value="Prot_kinase_dom"/>
</dbReference>
<evidence type="ECO:0000313" key="7">
    <source>
        <dbReference type="EMBL" id="MEJ8640729.1"/>
    </source>
</evidence>
<dbReference type="InterPro" id="IPR008271">
    <property type="entry name" value="Ser/Thr_kinase_AS"/>
</dbReference>
<feature type="compositionally biased region" description="Low complexity" evidence="5">
    <location>
        <begin position="152"/>
        <end position="164"/>
    </location>
</feature>
<accession>A0ABU8TYM5</accession>
<gene>
    <name evidence="7" type="ORF">WKI68_03250</name>
</gene>
<feature type="domain" description="Protein kinase" evidence="6">
    <location>
        <begin position="1"/>
        <end position="179"/>
    </location>
</feature>
<keyword evidence="8" id="KW-1185">Reference proteome</keyword>
<dbReference type="PROSITE" id="PS50011">
    <property type="entry name" value="PROTEIN_KINASE_DOM"/>
    <property type="match status" value="1"/>
</dbReference>
<dbReference type="EC" id="2.7.11.1" evidence="7"/>
<feature type="region of interest" description="Disordered" evidence="5">
    <location>
        <begin position="124"/>
        <end position="179"/>
    </location>
</feature>
<dbReference type="Proteomes" id="UP001382904">
    <property type="component" value="Unassembled WGS sequence"/>
</dbReference>
<dbReference type="Gene3D" id="1.10.510.10">
    <property type="entry name" value="Transferase(Phosphotransferase) domain 1"/>
    <property type="match status" value="1"/>
</dbReference>
<evidence type="ECO:0000256" key="4">
    <source>
        <dbReference type="ARBA" id="ARBA00022840"/>
    </source>
</evidence>
<evidence type="ECO:0000256" key="2">
    <source>
        <dbReference type="ARBA" id="ARBA00022741"/>
    </source>
</evidence>
<dbReference type="SUPFAM" id="SSF56112">
    <property type="entry name" value="Protein kinase-like (PK-like)"/>
    <property type="match status" value="1"/>
</dbReference>
<evidence type="ECO:0000256" key="1">
    <source>
        <dbReference type="ARBA" id="ARBA00022679"/>
    </source>
</evidence>
<dbReference type="PROSITE" id="PS00108">
    <property type="entry name" value="PROTEIN_KINASE_ST"/>
    <property type="match status" value="1"/>
</dbReference>
<dbReference type="Pfam" id="PF00069">
    <property type="entry name" value="Pkinase"/>
    <property type="match status" value="1"/>
</dbReference>
<dbReference type="GO" id="GO:0004674">
    <property type="term" value="F:protein serine/threonine kinase activity"/>
    <property type="evidence" value="ECO:0007669"/>
    <property type="project" value="UniProtKB-EC"/>
</dbReference>
<reference evidence="7 8" key="1">
    <citation type="submission" date="2024-03" db="EMBL/GenBank/DDBJ databases">
        <title>Novel Streptomyces species of biotechnological and ecological value are a feature of Machair soil.</title>
        <authorList>
            <person name="Prole J.R."/>
            <person name="Goodfellow M."/>
            <person name="Allenby N."/>
            <person name="Ward A.C."/>
        </authorList>
    </citation>
    <scope>NUCLEOTIDE SEQUENCE [LARGE SCALE GENOMIC DNA]</scope>
    <source>
        <strain evidence="7 8">MS1.HAVA.3</strain>
    </source>
</reference>
<dbReference type="CDD" id="cd14014">
    <property type="entry name" value="STKc_PknB_like"/>
    <property type="match status" value="1"/>
</dbReference>
<name>A0ABU8TYM5_9ACTN</name>
<dbReference type="EMBL" id="JBBKAM010000002">
    <property type="protein sequence ID" value="MEJ8640729.1"/>
    <property type="molecule type" value="Genomic_DNA"/>
</dbReference>
<feature type="compositionally biased region" description="Basic and acidic residues" evidence="5">
    <location>
        <begin position="169"/>
        <end position="179"/>
    </location>
</feature>
<evidence type="ECO:0000313" key="8">
    <source>
        <dbReference type="Proteomes" id="UP001382904"/>
    </source>
</evidence>
<proteinExistence type="predicted"/>
<organism evidence="7 8">
    <name type="scientific">Streptomyces caledonius</name>
    <dbReference type="NCBI Taxonomy" id="3134107"/>
    <lineage>
        <taxon>Bacteria</taxon>
        <taxon>Bacillati</taxon>
        <taxon>Actinomycetota</taxon>
        <taxon>Actinomycetes</taxon>
        <taxon>Kitasatosporales</taxon>
        <taxon>Streptomycetaceae</taxon>
        <taxon>Streptomyces</taxon>
    </lineage>
</organism>
<sequence>MRREFAQEQDFRARFEHEVQAARRVQGYHIVPVLDHDTSGEQPWLATAYVPGLALDDALAAHGPLPLPAAFQLIGCTAQALHAVHAASVVHRDLKPSNILLGSSGPWVIDFGIARATDTTRLTQSGGFIGTPQYMSPSTRWAGRSPPPPTCSRWGSSPRSSPPGATRTATDRDSRSPLP</sequence>
<dbReference type="PANTHER" id="PTHR43289:SF34">
    <property type="entry name" value="SERINE_THREONINE-PROTEIN KINASE YBDM-RELATED"/>
    <property type="match status" value="1"/>
</dbReference>
<protein>
    <submittedName>
        <fullName evidence="7">Serine/threonine-protein kinase</fullName>
        <ecNumber evidence="7">2.7.11.1</ecNumber>
    </submittedName>
</protein>
<evidence type="ECO:0000256" key="5">
    <source>
        <dbReference type="SAM" id="MobiDB-lite"/>
    </source>
</evidence>
<dbReference type="InterPro" id="IPR011009">
    <property type="entry name" value="Kinase-like_dom_sf"/>
</dbReference>